<protein>
    <submittedName>
        <fullName evidence="1">Uncharacterized protein</fullName>
    </submittedName>
</protein>
<evidence type="ECO:0000313" key="1">
    <source>
        <dbReference type="EMBL" id="DAF52773.1"/>
    </source>
</evidence>
<reference evidence="1" key="1">
    <citation type="journal article" date="2021" name="Proc. Natl. Acad. Sci. U.S.A.">
        <title>A Catalog of Tens of Thousands of Viruses from Human Metagenomes Reveals Hidden Associations with Chronic Diseases.</title>
        <authorList>
            <person name="Tisza M.J."/>
            <person name="Buck C.B."/>
        </authorList>
    </citation>
    <scope>NUCLEOTIDE SEQUENCE</scope>
    <source>
        <strain evidence="1">CtqSm5</strain>
    </source>
</reference>
<sequence length="111" mass="12887">MLNIDHVYTSRLKNPRYAIFHSVENKYDGLSHSRLIGIFDDIDNARLSIGRLIEEFESECIIQDGSADIVKAKEEDSWQISMAFSDYYTELHHFTIESFSEGLLYTCNMNL</sequence>
<organism evidence="1">
    <name type="scientific">Siphoviridae sp. ctqSm5</name>
    <dbReference type="NCBI Taxonomy" id="2827949"/>
    <lineage>
        <taxon>Viruses</taxon>
        <taxon>Duplodnaviria</taxon>
        <taxon>Heunggongvirae</taxon>
        <taxon>Uroviricota</taxon>
        <taxon>Caudoviricetes</taxon>
    </lineage>
</organism>
<dbReference type="EMBL" id="BK032642">
    <property type="protein sequence ID" value="DAF52773.1"/>
    <property type="molecule type" value="Genomic_DNA"/>
</dbReference>
<proteinExistence type="predicted"/>
<name>A0A8S5SNY4_9CAUD</name>
<accession>A0A8S5SNY4</accession>